<dbReference type="CDD" id="cd00085">
    <property type="entry name" value="HNHc"/>
    <property type="match status" value="1"/>
</dbReference>
<reference evidence="2" key="1">
    <citation type="submission" date="2012-02" db="EMBL/GenBank/DDBJ databases">
        <title>Whole genome shotgun sequence of Gordonia otitidis NBRC 100426.</title>
        <authorList>
            <person name="Yoshida I."/>
            <person name="Hosoyama A."/>
            <person name="Tsuchikane K."/>
            <person name="Katsumata H."/>
            <person name="Yamazaki S."/>
            <person name="Fujita N."/>
        </authorList>
    </citation>
    <scope>NUCLEOTIDE SEQUENCE [LARGE SCALE GENOMIC DNA]</scope>
    <source>
        <strain evidence="2">NBRC 100426</strain>
    </source>
</reference>
<protein>
    <recommendedName>
        <fullName evidence="4">HNH nuclease domain-containing protein</fullName>
    </recommendedName>
</protein>
<evidence type="ECO:0000313" key="3">
    <source>
        <dbReference type="Proteomes" id="UP000005038"/>
    </source>
</evidence>
<evidence type="ECO:0000256" key="1">
    <source>
        <dbReference type="SAM" id="MobiDB-lite"/>
    </source>
</evidence>
<gene>
    <name evidence="2" type="ORF">GOOTI_239_00460</name>
</gene>
<dbReference type="InterPro" id="IPR003615">
    <property type="entry name" value="HNH_nuc"/>
</dbReference>
<comment type="caution">
    <text evidence="2">The sequence shown here is derived from an EMBL/GenBank/DDBJ whole genome shotgun (WGS) entry which is preliminary data.</text>
</comment>
<evidence type="ECO:0000313" key="2">
    <source>
        <dbReference type="EMBL" id="GAB36799.1"/>
    </source>
</evidence>
<evidence type="ECO:0008006" key="4">
    <source>
        <dbReference type="Google" id="ProtNLM"/>
    </source>
</evidence>
<dbReference type="Proteomes" id="UP000005038">
    <property type="component" value="Unassembled WGS sequence"/>
</dbReference>
<accession>H5TTJ1</accession>
<organism evidence="2 3">
    <name type="scientific">Gordonia otitidis (strain DSM 44809 / CCUG 52243 / JCM 12355 / NBRC 100426 / IFM 10032)</name>
    <dbReference type="NCBI Taxonomy" id="1108044"/>
    <lineage>
        <taxon>Bacteria</taxon>
        <taxon>Bacillati</taxon>
        <taxon>Actinomycetota</taxon>
        <taxon>Actinomycetes</taxon>
        <taxon>Mycobacteriales</taxon>
        <taxon>Gordoniaceae</taxon>
        <taxon>Gordonia</taxon>
    </lineage>
</organism>
<proteinExistence type="predicted"/>
<dbReference type="EMBL" id="BAFB01000239">
    <property type="protein sequence ID" value="GAB36799.1"/>
    <property type="molecule type" value="Genomic_DNA"/>
</dbReference>
<keyword evidence="3" id="KW-1185">Reference proteome</keyword>
<dbReference type="AlphaFoldDB" id="H5TTJ1"/>
<sequence length="112" mass="11985">MLNAPGKRERTRPRRDNSWSNDTELRRQTVAHFGTACAYYGLDVPQIIEAAHLVADSQGGAASVDSMRPMCPSHHRAYDAGLLVWDAAGGRFEPAPGAAQVAPLRAGSSAVQ</sequence>
<feature type="region of interest" description="Disordered" evidence="1">
    <location>
        <begin position="1"/>
        <end position="23"/>
    </location>
</feature>
<name>H5TTJ1_GORO1</name>